<keyword evidence="1" id="KW-1133">Transmembrane helix</keyword>
<organism evidence="2 3">
    <name type="scientific">Actinomadura coerulea</name>
    <dbReference type="NCBI Taxonomy" id="46159"/>
    <lineage>
        <taxon>Bacteria</taxon>
        <taxon>Bacillati</taxon>
        <taxon>Actinomycetota</taxon>
        <taxon>Actinomycetes</taxon>
        <taxon>Streptosporangiales</taxon>
        <taxon>Thermomonosporaceae</taxon>
        <taxon>Actinomadura</taxon>
    </lineage>
</organism>
<proteinExistence type="predicted"/>
<accession>A0A7X0L2E7</accession>
<dbReference type="EMBL" id="JACHMQ010000001">
    <property type="protein sequence ID" value="MBB6399452.1"/>
    <property type="molecule type" value="Genomic_DNA"/>
</dbReference>
<dbReference type="AlphaFoldDB" id="A0A7X0L2E7"/>
<keyword evidence="1" id="KW-0812">Transmembrane</keyword>
<keyword evidence="1" id="KW-0472">Membrane</keyword>
<sequence>MTQIENFEPDMEPFPHEYWVTVLGLVLQALNTAASVAMIFVTLRG</sequence>
<keyword evidence="3" id="KW-1185">Reference proteome</keyword>
<dbReference type="RefSeq" id="WP_185031350.1">
    <property type="nucleotide sequence ID" value="NZ_JACHMQ010000001.1"/>
</dbReference>
<reference evidence="2 3" key="1">
    <citation type="submission" date="2020-08" db="EMBL/GenBank/DDBJ databases">
        <title>Sequencing the genomes of 1000 actinobacteria strains.</title>
        <authorList>
            <person name="Klenk H.-P."/>
        </authorList>
    </citation>
    <scope>NUCLEOTIDE SEQUENCE [LARGE SCALE GENOMIC DNA]</scope>
    <source>
        <strain evidence="2 3">DSM 43675</strain>
    </source>
</reference>
<dbReference type="Proteomes" id="UP000546324">
    <property type="component" value="Unassembled WGS sequence"/>
</dbReference>
<evidence type="ECO:0000313" key="2">
    <source>
        <dbReference type="EMBL" id="MBB6399452.1"/>
    </source>
</evidence>
<name>A0A7X0L2E7_9ACTN</name>
<gene>
    <name evidence="2" type="ORF">BKA00_006366</name>
</gene>
<evidence type="ECO:0000256" key="1">
    <source>
        <dbReference type="SAM" id="Phobius"/>
    </source>
</evidence>
<protein>
    <submittedName>
        <fullName evidence="2">Uncharacterized protein</fullName>
    </submittedName>
</protein>
<comment type="caution">
    <text evidence="2">The sequence shown here is derived from an EMBL/GenBank/DDBJ whole genome shotgun (WGS) entry which is preliminary data.</text>
</comment>
<evidence type="ECO:0000313" key="3">
    <source>
        <dbReference type="Proteomes" id="UP000546324"/>
    </source>
</evidence>
<feature type="transmembrane region" description="Helical" evidence="1">
    <location>
        <begin position="18"/>
        <end position="43"/>
    </location>
</feature>